<evidence type="ECO:0008006" key="5">
    <source>
        <dbReference type="Google" id="ProtNLM"/>
    </source>
</evidence>
<comment type="caution">
    <text evidence="3">The sequence shown here is derived from an EMBL/GenBank/DDBJ whole genome shotgun (WGS) entry which is preliminary data.</text>
</comment>
<evidence type="ECO:0000256" key="1">
    <source>
        <dbReference type="SAM" id="Phobius"/>
    </source>
</evidence>
<name>A0A0J1H5I6_9GAMM</name>
<gene>
    <name evidence="3" type="ORF">ABT56_07525</name>
</gene>
<dbReference type="OrthoDB" id="5902101at2"/>
<feature type="chain" id="PRO_5005252347" description="Copper resistance protein" evidence="2">
    <location>
        <begin position="31"/>
        <end position="140"/>
    </location>
</feature>
<sequence>MQLNRQHINNTKITLCLVLFVVLLCSGQHAGILQSCSDMMAQNSAEPPVFNSALPSGSAATPLADITSKAHENTEDGSGCSLAEKLLQHHQQQVSQAIVCSMLLLLVIAIIASPALSFPITTEPIAPSRRRHLTLCVFRE</sequence>
<feature type="transmembrane region" description="Helical" evidence="1">
    <location>
        <begin position="102"/>
        <end position="121"/>
    </location>
</feature>
<keyword evidence="1" id="KW-1133">Transmembrane helix</keyword>
<dbReference type="Proteomes" id="UP000036097">
    <property type="component" value="Unassembled WGS sequence"/>
</dbReference>
<accession>A0A0J1H5I6</accession>
<evidence type="ECO:0000256" key="2">
    <source>
        <dbReference type="SAM" id="SignalP"/>
    </source>
</evidence>
<protein>
    <recommendedName>
        <fullName evidence="5">Copper resistance protein</fullName>
    </recommendedName>
</protein>
<organism evidence="3 4">
    <name type="scientific">Photobacterium aquae</name>
    <dbReference type="NCBI Taxonomy" id="1195763"/>
    <lineage>
        <taxon>Bacteria</taxon>
        <taxon>Pseudomonadati</taxon>
        <taxon>Pseudomonadota</taxon>
        <taxon>Gammaproteobacteria</taxon>
        <taxon>Vibrionales</taxon>
        <taxon>Vibrionaceae</taxon>
        <taxon>Photobacterium</taxon>
    </lineage>
</organism>
<reference evidence="3 4" key="1">
    <citation type="submission" date="2015-05" db="EMBL/GenBank/DDBJ databases">
        <title>Photobacterium galathea sp. nov.</title>
        <authorList>
            <person name="Machado H."/>
            <person name="Gram L."/>
        </authorList>
    </citation>
    <scope>NUCLEOTIDE SEQUENCE [LARGE SCALE GENOMIC DNA]</scope>
    <source>
        <strain evidence="3 4">CGMCC 1.12159</strain>
    </source>
</reference>
<evidence type="ECO:0000313" key="4">
    <source>
        <dbReference type="Proteomes" id="UP000036097"/>
    </source>
</evidence>
<dbReference type="PATRIC" id="fig|1195763.3.peg.1611"/>
<dbReference type="RefSeq" id="WP_047878258.1">
    <property type="nucleotide sequence ID" value="NZ_LDOT01000007.1"/>
</dbReference>
<keyword evidence="4" id="KW-1185">Reference proteome</keyword>
<keyword evidence="2" id="KW-0732">Signal</keyword>
<feature type="signal peptide" evidence="2">
    <location>
        <begin position="1"/>
        <end position="30"/>
    </location>
</feature>
<evidence type="ECO:0000313" key="3">
    <source>
        <dbReference type="EMBL" id="KLV06988.1"/>
    </source>
</evidence>
<keyword evidence="1" id="KW-0472">Membrane</keyword>
<keyword evidence="1" id="KW-0812">Transmembrane</keyword>
<dbReference type="AlphaFoldDB" id="A0A0J1H5I6"/>
<dbReference type="EMBL" id="LDOT01000007">
    <property type="protein sequence ID" value="KLV06988.1"/>
    <property type="molecule type" value="Genomic_DNA"/>
</dbReference>
<proteinExistence type="predicted"/>
<dbReference type="STRING" id="1195763.ABT56_07525"/>